<dbReference type="EMBL" id="LAZR01000525">
    <property type="protein sequence ID" value="KKN65393.1"/>
    <property type="molecule type" value="Genomic_DNA"/>
</dbReference>
<protein>
    <submittedName>
        <fullName evidence="1">Uncharacterized protein</fullName>
    </submittedName>
</protein>
<accession>A0A0F9VHV0</accession>
<sequence>MEIAEVATLIEQLIEGYDDIETYMKENLGSDWKVLKSSWQRCKEGEITKWEFAKIGLSKVGKRFAGIFIKV</sequence>
<dbReference type="AlphaFoldDB" id="A0A0F9VHV0"/>
<gene>
    <name evidence="1" type="ORF">LCGC14_0482060</name>
</gene>
<evidence type="ECO:0000313" key="1">
    <source>
        <dbReference type="EMBL" id="KKN65393.1"/>
    </source>
</evidence>
<organism evidence="1">
    <name type="scientific">marine sediment metagenome</name>
    <dbReference type="NCBI Taxonomy" id="412755"/>
    <lineage>
        <taxon>unclassified sequences</taxon>
        <taxon>metagenomes</taxon>
        <taxon>ecological metagenomes</taxon>
    </lineage>
</organism>
<proteinExistence type="predicted"/>
<name>A0A0F9VHV0_9ZZZZ</name>
<comment type="caution">
    <text evidence="1">The sequence shown here is derived from an EMBL/GenBank/DDBJ whole genome shotgun (WGS) entry which is preliminary data.</text>
</comment>
<reference evidence="1" key="1">
    <citation type="journal article" date="2015" name="Nature">
        <title>Complex archaea that bridge the gap between prokaryotes and eukaryotes.</title>
        <authorList>
            <person name="Spang A."/>
            <person name="Saw J.H."/>
            <person name="Jorgensen S.L."/>
            <person name="Zaremba-Niedzwiedzka K."/>
            <person name="Martijn J."/>
            <person name="Lind A.E."/>
            <person name="van Eijk R."/>
            <person name="Schleper C."/>
            <person name="Guy L."/>
            <person name="Ettema T.J."/>
        </authorList>
    </citation>
    <scope>NUCLEOTIDE SEQUENCE</scope>
</reference>